<dbReference type="eggNOG" id="COG0235">
    <property type="taxonomic scope" value="Bacteria"/>
</dbReference>
<feature type="domain" description="Class II aldolase/adducin N-terminal" evidence="1">
    <location>
        <begin position="46"/>
        <end position="95"/>
    </location>
</feature>
<protein>
    <submittedName>
        <fullName evidence="2">Ribulose-5-phosphate 4-epimerase-like epimerase or aldolase</fullName>
    </submittedName>
</protein>
<organism evidence="2 3">
    <name type="scientific">Acetomicrobium mobile (strain ATCC BAA-54 / DSM 13181 / JCM 12221 / NGA)</name>
    <name type="common">Anaerobaculum mobile</name>
    <dbReference type="NCBI Taxonomy" id="891968"/>
    <lineage>
        <taxon>Bacteria</taxon>
        <taxon>Thermotogati</taxon>
        <taxon>Synergistota</taxon>
        <taxon>Synergistia</taxon>
        <taxon>Synergistales</taxon>
        <taxon>Acetomicrobiaceae</taxon>
        <taxon>Acetomicrobium</taxon>
    </lineage>
</organism>
<evidence type="ECO:0000259" key="1">
    <source>
        <dbReference type="Pfam" id="PF00596"/>
    </source>
</evidence>
<keyword evidence="3" id="KW-1185">Reference proteome</keyword>
<gene>
    <name evidence="2" type="ordered locus">Anamo_1076</name>
</gene>
<evidence type="ECO:0000313" key="2">
    <source>
        <dbReference type="EMBL" id="AFM21701.1"/>
    </source>
</evidence>
<accession>I4BWP4</accession>
<evidence type="ECO:0000313" key="3">
    <source>
        <dbReference type="Proteomes" id="UP000006061"/>
    </source>
</evidence>
<dbReference type="InterPro" id="IPR036409">
    <property type="entry name" value="Aldolase_II/adducin_N_sf"/>
</dbReference>
<dbReference type="Gene3D" id="3.40.225.10">
    <property type="entry name" value="Class II aldolase/adducin N-terminal domain"/>
    <property type="match status" value="1"/>
</dbReference>
<dbReference type="KEGG" id="amo:Anamo_1076"/>
<dbReference type="STRING" id="891968.Anamo_1076"/>
<sequence>MVNLNTDCCRIDVSIQASLAYSVYESFDMEVIQDDDYDVCLGMLISSLSEGERVARVLGDKRALLLRDHGVVVVGESVPHLVMGAIYLRDNAAIQFNAILLGNPKYLSYEEGRQATKVMTSALSLERAWTYWVARAKKAFPDLLVNED</sequence>
<dbReference type="EMBL" id="CP003198">
    <property type="protein sequence ID" value="AFM21701.1"/>
    <property type="molecule type" value="Genomic_DNA"/>
</dbReference>
<dbReference type="AlphaFoldDB" id="I4BWP4"/>
<dbReference type="HOGENOM" id="CLU_1755051_0_0_0"/>
<proteinExistence type="predicted"/>
<reference evidence="3" key="1">
    <citation type="journal article" date="2013" name="Stand. Genomic Sci.">
        <title>Complete genome sequence of the moderate thermophile Anaerobaculum mobile type strain (NGA(T)).</title>
        <authorList>
            <person name="Mavromatis K."/>
            <person name="Stackebrandt E."/>
            <person name="Held B."/>
            <person name="Lapidus A."/>
            <person name="Nolan M."/>
            <person name="Lucas S."/>
            <person name="Hammon N."/>
            <person name="Deshpande S."/>
            <person name="Cheng J.F."/>
            <person name="Tapia R."/>
            <person name="Goodwin L.A."/>
            <person name="Pitluck S."/>
            <person name="Liolios K."/>
            <person name="Pagani I."/>
            <person name="Ivanova N."/>
            <person name="Mikhailova N."/>
            <person name="Huntemann M."/>
            <person name="Pati A."/>
            <person name="Chen A."/>
            <person name="Palaniappan K."/>
            <person name="Land M."/>
            <person name="Rohde M."/>
            <person name="Spring S."/>
            <person name="Goker M."/>
            <person name="Woyke T."/>
            <person name="Detter J.C."/>
            <person name="Bristow J."/>
            <person name="Eisen J.A."/>
            <person name="Markowitz V."/>
            <person name="Hugenholtz P."/>
            <person name="Klenk H.P."/>
            <person name="Kyrpides N.C."/>
        </authorList>
    </citation>
    <scope>NUCLEOTIDE SEQUENCE</scope>
    <source>
        <strain evidence="3">ATCC BAA-54 / DSM 13181 / NGA</strain>
    </source>
</reference>
<dbReference type="Pfam" id="PF00596">
    <property type="entry name" value="Aldolase_II"/>
    <property type="match status" value="1"/>
</dbReference>
<name>I4BWP4_ACEMN</name>
<dbReference type="Proteomes" id="UP000006061">
    <property type="component" value="Chromosome"/>
</dbReference>
<dbReference type="SUPFAM" id="SSF53639">
    <property type="entry name" value="AraD/HMP-PK domain-like"/>
    <property type="match status" value="1"/>
</dbReference>
<dbReference type="InterPro" id="IPR001303">
    <property type="entry name" value="Aldolase_II/adducin_N"/>
</dbReference>
<dbReference type="PATRIC" id="fig|891968.3.peg.1063"/>